<evidence type="ECO:0000313" key="2">
    <source>
        <dbReference type="Proteomes" id="UP001501009"/>
    </source>
</evidence>
<accession>A0ABP7IR00</accession>
<name>A0ABP7IR00_9ACTN</name>
<keyword evidence="2" id="KW-1185">Reference proteome</keyword>
<dbReference type="EMBL" id="BAABDE010000025">
    <property type="protein sequence ID" value="GAA3824740.1"/>
    <property type="molecule type" value="Genomic_DNA"/>
</dbReference>
<proteinExistence type="predicted"/>
<dbReference type="Proteomes" id="UP001501009">
    <property type="component" value="Unassembled WGS sequence"/>
</dbReference>
<dbReference type="Pfam" id="PF19698">
    <property type="entry name" value="DUF6197"/>
    <property type="match status" value="1"/>
</dbReference>
<gene>
    <name evidence="1" type="ORF">GCM10022403_067690</name>
</gene>
<evidence type="ECO:0000313" key="1">
    <source>
        <dbReference type="EMBL" id="GAA3824740.1"/>
    </source>
</evidence>
<sequence length="140" mass="15178">MNTMTVALQQPFAGPIGSRLPSPQLARVLRRSALLIAERGWCQRVQFVGSASHPQAATLSGALVWAATGQADVCDVRAREALALMRDWLDPHGSAPFDDWELLAAWNDAPSRRRAEVVAVLVEAGHRPARRGPANPVLLK</sequence>
<reference evidence="2" key="1">
    <citation type="journal article" date="2019" name="Int. J. Syst. Evol. Microbiol.">
        <title>The Global Catalogue of Microorganisms (GCM) 10K type strain sequencing project: providing services to taxonomists for standard genome sequencing and annotation.</title>
        <authorList>
            <consortium name="The Broad Institute Genomics Platform"/>
            <consortium name="The Broad Institute Genome Sequencing Center for Infectious Disease"/>
            <person name="Wu L."/>
            <person name="Ma J."/>
        </authorList>
    </citation>
    <scope>NUCLEOTIDE SEQUENCE [LARGE SCALE GENOMIC DNA]</scope>
    <source>
        <strain evidence="2">JCM 17138</strain>
    </source>
</reference>
<dbReference type="InterPro" id="IPR045677">
    <property type="entry name" value="DUF6197"/>
</dbReference>
<comment type="caution">
    <text evidence="1">The sequence shown here is derived from an EMBL/GenBank/DDBJ whole genome shotgun (WGS) entry which is preliminary data.</text>
</comment>
<organism evidence="1 2">
    <name type="scientific">Streptomyces coacervatus</name>
    <dbReference type="NCBI Taxonomy" id="647381"/>
    <lineage>
        <taxon>Bacteria</taxon>
        <taxon>Bacillati</taxon>
        <taxon>Actinomycetota</taxon>
        <taxon>Actinomycetes</taxon>
        <taxon>Kitasatosporales</taxon>
        <taxon>Streptomycetaceae</taxon>
        <taxon>Streptomyces</taxon>
    </lineage>
</organism>
<protein>
    <submittedName>
        <fullName evidence="1">Uncharacterized protein</fullName>
    </submittedName>
</protein>